<dbReference type="PANTHER" id="PTHR42354:SF1">
    <property type="entry name" value="C2H2-TYPE DOMAIN-CONTAINING PROTEIN"/>
    <property type="match status" value="1"/>
</dbReference>
<dbReference type="OrthoDB" id="5226911at2759"/>
<sequence>MAQSNVSSCVLSIVASFASGLDVFKKFRELRGKKRKARKNASLDDEEVRLAKSLRQGPEDIGREYQRSIISVGGHFAQGDVIAQTSLAEILLKLNTGLVTVINAFLSRNNHDTELDCQSLTSLSERSRVDTCSALRQLCRRMVHQSTSIPRAIRSTDGERKQPDAHSRSVALTDRRTRKPAASPKRTRVRGPMLARVVIADSTKPGEVAMVRPGERKKKRASSGTSSKAQSCSSLALPAPLPTPPPQYTAVEPSIGPQHQCASTHLEKHLPQRKTSSIDVSTMPGRSRPDALRATRSTPRLERIAQDYPDPLPAIPAKVPLPSVRPIEPRRRLHKTTPTMYSVASDSTKLGEIPLHKWSEPVDFDAMSLVNKEAMKNGWPVLDGDLTEQRKKRGGLLRLFRRKRSNS</sequence>
<organism evidence="2 3">
    <name type="scientific">Pseudocercospora eumusae</name>
    <dbReference type="NCBI Taxonomy" id="321146"/>
    <lineage>
        <taxon>Eukaryota</taxon>
        <taxon>Fungi</taxon>
        <taxon>Dikarya</taxon>
        <taxon>Ascomycota</taxon>
        <taxon>Pezizomycotina</taxon>
        <taxon>Dothideomycetes</taxon>
        <taxon>Dothideomycetidae</taxon>
        <taxon>Mycosphaerellales</taxon>
        <taxon>Mycosphaerellaceae</taxon>
        <taxon>Pseudocercospora</taxon>
    </lineage>
</organism>
<dbReference type="EMBL" id="LFZN01000167">
    <property type="protein sequence ID" value="KXS96671.1"/>
    <property type="molecule type" value="Genomic_DNA"/>
</dbReference>
<feature type="compositionally biased region" description="Polar residues" evidence="1">
    <location>
        <begin position="222"/>
        <end position="234"/>
    </location>
</feature>
<feature type="region of interest" description="Disordered" evidence="1">
    <location>
        <begin position="205"/>
        <end position="244"/>
    </location>
</feature>
<keyword evidence="3" id="KW-1185">Reference proteome</keyword>
<dbReference type="PANTHER" id="PTHR42354">
    <property type="entry name" value="C2H2-TYPE DOMAIN-CONTAINING PROTEIN"/>
    <property type="match status" value="1"/>
</dbReference>
<dbReference type="Proteomes" id="UP000070133">
    <property type="component" value="Unassembled WGS sequence"/>
</dbReference>
<comment type="caution">
    <text evidence="2">The sequence shown here is derived from an EMBL/GenBank/DDBJ whole genome shotgun (WGS) entry which is preliminary data.</text>
</comment>
<evidence type="ECO:0000256" key="1">
    <source>
        <dbReference type="SAM" id="MobiDB-lite"/>
    </source>
</evidence>
<name>A0A139H2M7_9PEZI</name>
<feature type="region of interest" description="Disordered" evidence="1">
    <location>
        <begin position="146"/>
        <end position="189"/>
    </location>
</feature>
<feature type="compositionally biased region" description="Basic and acidic residues" evidence="1">
    <location>
        <begin position="154"/>
        <end position="167"/>
    </location>
</feature>
<evidence type="ECO:0000313" key="2">
    <source>
        <dbReference type="EMBL" id="KXS96671.1"/>
    </source>
</evidence>
<evidence type="ECO:0000313" key="3">
    <source>
        <dbReference type="Proteomes" id="UP000070133"/>
    </source>
</evidence>
<accession>A0A139H2M7</accession>
<feature type="region of interest" description="Disordered" evidence="1">
    <location>
        <begin position="269"/>
        <end position="292"/>
    </location>
</feature>
<proteinExistence type="predicted"/>
<protein>
    <submittedName>
        <fullName evidence="2">Uncharacterized protein</fullName>
    </submittedName>
</protein>
<dbReference type="AlphaFoldDB" id="A0A139H2M7"/>
<reference evidence="2 3" key="1">
    <citation type="submission" date="2015-07" db="EMBL/GenBank/DDBJ databases">
        <title>Comparative genomics of the Sigatoka disease complex on banana suggests a link between parallel evolutionary changes in Pseudocercospora fijiensis and Pseudocercospora eumusae and increased virulence on the banana host.</title>
        <authorList>
            <person name="Chang T.-C."/>
            <person name="Salvucci A."/>
            <person name="Crous P.W."/>
            <person name="Stergiopoulos I."/>
        </authorList>
    </citation>
    <scope>NUCLEOTIDE SEQUENCE [LARGE SCALE GENOMIC DNA]</scope>
    <source>
        <strain evidence="2 3">CBS 114824</strain>
    </source>
</reference>
<dbReference type="STRING" id="321146.A0A139H2M7"/>
<gene>
    <name evidence="2" type="ORF">AC578_4395</name>
</gene>